<gene>
    <name evidence="14" type="ORF">GCM10009851_25650</name>
</gene>
<dbReference type="PANTHER" id="PTHR31528:SF1">
    <property type="entry name" value="4-AMINO-5-HYDROXYMETHYL-2-METHYLPYRIMIDINE PHOSPHATE SYNTHASE THI11-RELATED"/>
    <property type="match status" value="1"/>
</dbReference>
<dbReference type="Gene3D" id="3.40.190.10">
    <property type="entry name" value="Periplasmic binding protein-like II"/>
    <property type="match status" value="2"/>
</dbReference>
<keyword evidence="12" id="KW-0732">Signal</keyword>
<evidence type="ECO:0000256" key="3">
    <source>
        <dbReference type="ARBA" id="ARBA00009406"/>
    </source>
</evidence>
<sequence>MIRPSSARGAARRTVRPAVALATLAAAALALSACSASSDAGTGDGDGSTPISFQLDWVKDSQFSGYFTADDKGYYADAGVDVTFLDGGDVASTAAVIAGGGAQIGVVSNMSRLVDAINTGADLVAVGAVYQESPAGIMTLPDRPISSIDDLVGLRIGTDESGTADLNTLFRVNGLEPDYEDVRVGYDAAPLFDGQIDAYYAYVTNQPIPYLLQGIDVNTITFADLGFESYAGLIVTTREFLDANPDAVAGFVSASQKGWDDAVADPEAAVALTLGSYGTDLGLDEESEVASLTAIAGLVQSDYTAEHGLLALDPEAISGPMYDALTASGVTELPDPATAFDTTLVPAPAAE</sequence>
<dbReference type="PANTHER" id="PTHR31528">
    <property type="entry name" value="4-AMINO-5-HYDROXYMETHYL-2-METHYLPYRIMIDINE PHOSPHATE SYNTHASE THI11-RELATED"/>
    <property type="match status" value="1"/>
</dbReference>
<keyword evidence="9" id="KW-0408">Iron</keyword>
<proteinExistence type="inferred from homology"/>
<dbReference type="SUPFAM" id="SSF53850">
    <property type="entry name" value="Periplasmic binding protein-like II"/>
    <property type="match status" value="1"/>
</dbReference>
<evidence type="ECO:0000256" key="4">
    <source>
        <dbReference type="ARBA" id="ARBA00011738"/>
    </source>
</evidence>
<evidence type="ECO:0000256" key="8">
    <source>
        <dbReference type="ARBA" id="ARBA00022977"/>
    </source>
</evidence>
<evidence type="ECO:0000313" key="14">
    <source>
        <dbReference type="EMBL" id="GAA2239259.1"/>
    </source>
</evidence>
<evidence type="ECO:0000256" key="6">
    <source>
        <dbReference type="ARBA" id="ARBA00022723"/>
    </source>
</evidence>
<dbReference type="EMBL" id="BAAAQY010000007">
    <property type="protein sequence ID" value="GAA2239259.1"/>
    <property type="molecule type" value="Genomic_DNA"/>
</dbReference>
<evidence type="ECO:0000256" key="12">
    <source>
        <dbReference type="SAM" id="SignalP"/>
    </source>
</evidence>
<dbReference type="InterPro" id="IPR027939">
    <property type="entry name" value="NMT1/THI5"/>
</dbReference>
<dbReference type="Proteomes" id="UP001500929">
    <property type="component" value="Unassembled WGS sequence"/>
</dbReference>
<name>A0ABP5QPZ5_9MICO</name>
<feature type="chain" id="PRO_5046139096" description="Thiamine pyrimidine synthase" evidence="12">
    <location>
        <begin position="41"/>
        <end position="351"/>
    </location>
</feature>
<evidence type="ECO:0000256" key="10">
    <source>
        <dbReference type="ARBA" id="ARBA00033171"/>
    </source>
</evidence>
<keyword evidence="6" id="KW-0479">Metal-binding</keyword>
<comment type="similarity">
    <text evidence="3">Belongs to the NMT1/THI5 family.</text>
</comment>
<comment type="catalytic activity">
    <reaction evidence="11">
        <text>N(6)-(pyridoxal phosphate)-L-lysyl-[4-amino-5-hydroxymethyl-2-methylpyrimidine phosphate synthase] + L-histidyl-[4-amino-5-hydroxymethyl-2-methylpyrimidine phosphate synthase] + 2 Fe(3+) + 4 H2O = L-lysyl-[4-amino-5-hydroxymethyl-2-methylpyrimidine phosphate synthase] + (2S)-2-amino-5-hydroxy-4-oxopentanoyl-[4-amino-5-hydroxymethyl-2-methylpyrimidine phosphate synthase] + 4-amino-2-methyl-5-(phosphooxymethyl)pyrimidine + 3-oxopropanoate + 2 Fe(2+) + 2 H(+)</text>
        <dbReference type="Rhea" id="RHEA:65756"/>
        <dbReference type="Rhea" id="RHEA-COMP:16892"/>
        <dbReference type="Rhea" id="RHEA-COMP:16893"/>
        <dbReference type="Rhea" id="RHEA-COMP:16894"/>
        <dbReference type="Rhea" id="RHEA-COMP:16895"/>
        <dbReference type="ChEBI" id="CHEBI:15377"/>
        <dbReference type="ChEBI" id="CHEBI:15378"/>
        <dbReference type="ChEBI" id="CHEBI:29033"/>
        <dbReference type="ChEBI" id="CHEBI:29034"/>
        <dbReference type="ChEBI" id="CHEBI:29969"/>
        <dbReference type="ChEBI" id="CHEBI:29979"/>
        <dbReference type="ChEBI" id="CHEBI:33190"/>
        <dbReference type="ChEBI" id="CHEBI:58354"/>
        <dbReference type="ChEBI" id="CHEBI:143915"/>
        <dbReference type="ChEBI" id="CHEBI:157692"/>
    </reaction>
    <physiologicalReaction direction="left-to-right" evidence="11">
        <dbReference type="Rhea" id="RHEA:65757"/>
    </physiologicalReaction>
</comment>
<evidence type="ECO:0000259" key="13">
    <source>
        <dbReference type="Pfam" id="PF09084"/>
    </source>
</evidence>
<evidence type="ECO:0000313" key="15">
    <source>
        <dbReference type="Proteomes" id="UP001500929"/>
    </source>
</evidence>
<comment type="function">
    <text evidence="1">Responsible for the formation of the pyrimidine heterocycle in the thiamine biosynthesis pathway. Catalyzes the formation of hydroxymethylpyrimidine phosphate (HMP-P) from histidine and pyridoxal phosphate (PLP). The protein uses PLP and the active site histidine to form HMP-P, generating an inactive enzyme. The enzyme can only undergo a single turnover, which suggests it is a suicide enzyme.</text>
</comment>
<accession>A0ABP5QPZ5</accession>
<feature type="signal peptide" evidence="12">
    <location>
        <begin position="1"/>
        <end position="40"/>
    </location>
</feature>
<comment type="caution">
    <text evidence="14">The sequence shown here is derived from an EMBL/GenBank/DDBJ whole genome shotgun (WGS) entry which is preliminary data.</text>
</comment>
<evidence type="ECO:0000256" key="2">
    <source>
        <dbReference type="ARBA" id="ARBA00004948"/>
    </source>
</evidence>
<dbReference type="PROSITE" id="PS51257">
    <property type="entry name" value="PROKAR_LIPOPROTEIN"/>
    <property type="match status" value="1"/>
</dbReference>
<evidence type="ECO:0000256" key="9">
    <source>
        <dbReference type="ARBA" id="ARBA00023004"/>
    </source>
</evidence>
<feature type="domain" description="SsuA/THI5-like" evidence="13">
    <location>
        <begin position="61"/>
        <end position="269"/>
    </location>
</feature>
<organism evidence="14 15">
    <name type="scientific">Herbiconiux moechotypicola</name>
    <dbReference type="NCBI Taxonomy" id="637393"/>
    <lineage>
        <taxon>Bacteria</taxon>
        <taxon>Bacillati</taxon>
        <taxon>Actinomycetota</taxon>
        <taxon>Actinomycetes</taxon>
        <taxon>Micrococcales</taxon>
        <taxon>Microbacteriaceae</taxon>
        <taxon>Herbiconiux</taxon>
    </lineage>
</organism>
<dbReference type="InterPro" id="IPR015168">
    <property type="entry name" value="SsuA/THI5"/>
</dbReference>
<dbReference type="Pfam" id="PF09084">
    <property type="entry name" value="NMT1"/>
    <property type="match status" value="1"/>
</dbReference>
<evidence type="ECO:0000256" key="7">
    <source>
        <dbReference type="ARBA" id="ARBA00022898"/>
    </source>
</evidence>
<comment type="subunit">
    <text evidence="4">Homodimer.</text>
</comment>
<keyword evidence="7" id="KW-0663">Pyridoxal phosphate</keyword>
<keyword evidence="5" id="KW-0808">Transferase</keyword>
<keyword evidence="8" id="KW-0784">Thiamine biosynthesis</keyword>
<evidence type="ECO:0000256" key="1">
    <source>
        <dbReference type="ARBA" id="ARBA00003469"/>
    </source>
</evidence>
<protein>
    <recommendedName>
        <fullName evidence="10">Thiamine pyrimidine synthase</fullName>
    </recommendedName>
</protein>
<keyword evidence="15" id="KW-1185">Reference proteome</keyword>
<evidence type="ECO:0000256" key="5">
    <source>
        <dbReference type="ARBA" id="ARBA00022679"/>
    </source>
</evidence>
<reference evidence="15" key="1">
    <citation type="journal article" date="2019" name="Int. J. Syst. Evol. Microbiol.">
        <title>The Global Catalogue of Microorganisms (GCM) 10K type strain sequencing project: providing services to taxonomists for standard genome sequencing and annotation.</title>
        <authorList>
            <consortium name="The Broad Institute Genomics Platform"/>
            <consortium name="The Broad Institute Genome Sequencing Center for Infectious Disease"/>
            <person name="Wu L."/>
            <person name="Ma J."/>
        </authorList>
    </citation>
    <scope>NUCLEOTIDE SEQUENCE [LARGE SCALE GENOMIC DNA]</scope>
    <source>
        <strain evidence="15">JCM 16117</strain>
    </source>
</reference>
<evidence type="ECO:0000256" key="11">
    <source>
        <dbReference type="ARBA" id="ARBA00048179"/>
    </source>
</evidence>
<dbReference type="RefSeq" id="WP_259480934.1">
    <property type="nucleotide sequence ID" value="NZ_BAAAQY010000007.1"/>
</dbReference>
<comment type="pathway">
    <text evidence="2">Cofactor biosynthesis; thiamine diphosphate biosynthesis.</text>
</comment>